<dbReference type="SUPFAM" id="SSF52047">
    <property type="entry name" value="RNI-like"/>
    <property type="match status" value="1"/>
</dbReference>
<dbReference type="Gene3D" id="3.80.10.10">
    <property type="entry name" value="Ribonuclease Inhibitor"/>
    <property type="match status" value="1"/>
</dbReference>
<dbReference type="RefSeq" id="WP_052550929.1">
    <property type="nucleotide sequence ID" value="NZ_JMCC02000047.1"/>
</dbReference>
<name>A0A0C2CXU8_9BACT</name>
<sequence>MTPNPTLASLIEDAAEHEWPQLGLARHPPDRDWLLERGFDPERVFIVDADGPVPAQRLARCSSLRALGLLGFNVGVEVAQVLAQLSGLTALDLGNNSNIGVEGARSLAQLPNLSYLNLHNTGIGNEGFQLLLDAWDRSGVVPLHLLIGANKTTLIPKQLLRKADGPTILAAYRRSIANDG</sequence>
<dbReference type="Proteomes" id="UP000031599">
    <property type="component" value="Unassembled WGS sequence"/>
</dbReference>
<protein>
    <recommendedName>
        <fullName evidence="3">Leucine Rich repeats (2 copies)</fullName>
    </recommendedName>
</protein>
<comment type="caution">
    <text evidence="1">The sequence shown here is derived from an EMBL/GenBank/DDBJ whole genome shotgun (WGS) entry which is preliminary data.</text>
</comment>
<evidence type="ECO:0000313" key="1">
    <source>
        <dbReference type="EMBL" id="KIG15821.1"/>
    </source>
</evidence>
<reference evidence="1 2" key="1">
    <citation type="submission" date="2014-12" db="EMBL/GenBank/DDBJ databases">
        <title>Genome assembly of Enhygromyxa salina DSM 15201.</title>
        <authorList>
            <person name="Sharma G."/>
            <person name="Subramanian S."/>
        </authorList>
    </citation>
    <scope>NUCLEOTIDE SEQUENCE [LARGE SCALE GENOMIC DNA]</scope>
    <source>
        <strain evidence="1 2">DSM 15201</strain>
    </source>
</reference>
<dbReference type="EMBL" id="JMCC02000047">
    <property type="protein sequence ID" value="KIG15821.1"/>
    <property type="molecule type" value="Genomic_DNA"/>
</dbReference>
<accession>A0A0C2CXU8</accession>
<organism evidence="1 2">
    <name type="scientific">Enhygromyxa salina</name>
    <dbReference type="NCBI Taxonomy" id="215803"/>
    <lineage>
        <taxon>Bacteria</taxon>
        <taxon>Pseudomonadati</taxon>
        <taxon>Myxococcota</taxon>
        <taxon>Polyangia</taxon>
        <taxon>Nannocystales</taxon>
        <taxon>Nannocystaceae</taxon>
        <taxon>Enhygromyxa</taxon>
    </lineage>
</organism>
<gene>
    <name evidence="1" type="ORF">DB30_05239</name>
</gene>
<proteinExistence type="predicted"/>
<dbReference type="AlphaFoldDB" id="A0A0C2CXU8"/>
<evidence type="ECO:0008006" key="3">
    <source>
        <dbReference type="Google" id="ProtNLM"/>
    </source>
</evidence>
<evidence type="ECO:0000313" key="2">
    <source>
        <dbReference type="Proteomes" id="UP000031599"/>
    </source>
</evidence>
<dbReference type="InterPro" id="IPR032675">
    <property type="entry name" value="LRR_dom_sf"/>
</dbReference>